<sequence length="245" mass="27448">MVSSTIGYCTFFWGQSGKVKSKVFCSLRAQAIRNGLCSANDEVLRGTHYSEGVLVILNVLSAEALPSYKLWQLQLATTGAALRGQSGLNTSDTKKARFDMFPTKAPGLDGLPVLFYQKFWQNVGDHSTSACLGFLNDGHRLDEVNNILITLIPKVKRASRMTEFYLISLCNVFYKNIVKALTNWFRNILSDVILESQSAFILGRLISDNGIVGFECMHALKRKKKGYKRVLALKLDMSKTYDRVE</sequence>
<keyword evidence="2" id="KW-1185">Reference proteome</keyword>
<dbReference type="InterPro" id="IPR052343">
    <property type="entry name" value="Retrotransposon-Effector_Assoc"/>
</dbReference>
<proteinExistence type="predicted"/>
<evidence type="ECO:0008006" key="3">
    <source>
        <dbReference type="Google" id="ProtNLM"/>
    </source>
</evidence>
<organism evidence="1 2">
    <name type="scientific">Dipteronia dyeriana</name>
    <dbReference type="NCBI Taxonomy" id="168575"/>
    <lineage>
        <taxon>Eukaryota</taxon>
        <taxon>Viridiplantae</taxon>
        <taxon>Streptophyta</taxon>
        <taxon>Embryophyta</taxon>
        <taxon>Tracheophyta</taxon>
        <taxon>Spermatophyta</taxon>
        <taxon>Magnoliopsida</taxon>
        <taxon>eudicotyledons</taxon>
        <taxon>Gunneridae</taxon>
        <taxon>Pentapetalae</taxon>
        <taxon>rosids</taxon>
        <taxon>malvids</taxon>
        <taxon>Sapindales</taxon>
        <taxon>Sapindaceae</taxon>
        <taxon>Hippocastanoideae</taxon>
        <taxon>Acereae</taxon>
        <taxon>Dipteronia</taxon>
    </lineage>
</organism>
<accession>A0AAD9X221</accession>
<dbReference type="Proteomes" id="UP001280121">
    <property type="component" value="Unassembled WGS sequence"/>
</dbReference>
<name>A0AAD9X221_9ROSI</name>
<comment type="caution">
    <text evidence="1">The sequence shown here is derived from an EMBL/GenBank/DDBJ whole genome shotgun (WGS) entry which is preliminary data.</text>
</comment>
<dbReference type="EMBL" id="JANJYI010000005">
    <property type="protein sequence ID" value="KAK2651197.1"/>
    <property type="molecule type" value="Genomic_DNA"/>
</dbReference>
<reference evidence="1" key="1">
    <citation type="journal article" date="2023" name="Plant J.">
        <title>Genome sequences and population genomics provide insights into the demographic history, inbreeding, and mutation load of two 'living fossil' tree species of Dipteronia.</title>
        <authorList>
            <person name="Feng Y."/>
            <person name="Comes H.P."/>
            <person name="Chen J."/>
            <person name="Zhu S."/>
            <person name="Lu R."/>
            <person name="Zhang X."/>
            <person name="Li P."/>
            <person name="Qiu J."/>
            <person name="Olsen K.M."/>
            <person name="Qiu Y."/>
        </authorList>
    </citation>
    <scope>NUCLEOTIDE SEQUENCE</scope>
    <source>
        <strain evidence="1">KIB01</strain>
    </source>
</reference>
<evidence type="ECO:0000313" key="1">
    <source>
        <dbReference type="EMBL" id="KAK2651197.1"/>
    </source>
</evidence>
<dbReference type="PANTHER" id="PTHR46890">
    <property type="entry name" value="NON-LTR RETROLELEMENT REVERSE TRANSCRIPTASE-LIKE PROTEIN-RELATED"/>
    <property type="match status" value="1"/>
</dbReference>
<dbReference type="AlphaFoldDB" id="A0AAD9X221"/>
<dbReference type="PANTHER" id="PTHR46890:SF48">
    <property type="entry name" value="RNA-DIRECTED DNA POLYMERASE"/>
    <property type="match status" value="1"/>
</dbReference>
<evidence type="ECO:0000313" key="2">
    <source>
        <dbReference type="Proteomes" id="UP001280121"/>
    </source>
</evidence>
<protein>
    <recommendedName>
        <fullName evidence="3">Reverse transcriptase</fullName>
    </recommendedName>
</protein>
<gene>
    <name evidence="1" type="ORF">Ddye_018686</name>
</gene>